<dbReference type="Proteomes" id="UP000799764">
    <property type="component" value="Unassembled WGS sequence"/>
</dbReference>
<evidence type="ECO:0000256" key="5">
    <source>
        <dbReference type="ARBA" id="ARBA00022801"/>
    </source>
</evidence>
<feature type="chain" id="PRO_5040529759" description="Carboxylic ester hydrolase" evidence="8">
    <location>
        <begin position="19"/>
        <end position="578"/>
    </location>
</feature>
<dbReference type="OrthoDB" id="3039123at2759"/>
<name>A0A9P4P7R4_9PLEO</name>
<dbReference type="EC" id="3.1.1.-" evidence="8"/>
<dbReference type="GO" id="GO:0030600">
    <property type="term" value="F:feruloyl esterase activity"/>
    <property type="evidence" value="ECO:0007669"/>
    <property type="project" value="UniProtKB-ARBA"/>
</dbReference>
<evidence type="ECO:0000256" key="4">
    <source>
        <dbReference type="ARBA" id="ARBA00022729"/>
    </source>
</evidence>
<gene>
    <name evidence="9" type="ORF">P171DRAFT_437171</name>
</gene>
<dbReference type="PANTHER" id="PTHR33938:SF8">
    <property type="entry name" value="CARBOXYLIC ESTER HYDROLASE"/>
    <property type="match status" value="1"/>
</dbReference>
<dbReference type="EMBL" id="MU001513">
    <property type="protein sequence ID" value="KAF2438089.1"/>
    <property type="molecule type" value="Genomic_DNA"/>
</dbReference>
<proteinExistence type="inferred from homology"/>
<keyword evidence="7" id="KW-1015">Disulfide bond</keyword>
<reference evidence="9" key="1">
    <citation type="journal article" date="2020" name="Stud. Mycol.">
        <title>101 Dothideomycetes genomes: a test case for predicting lifestyles and emergence of pathogens.</title>
        <authorList>
            <person name="Haridas S."/>
            <person name="Albert R."/>
            <person name="Binder M."/>
            <person name="Bloem J."/>
            <person name="Labutti K."/>
            <person name="Salamov A."/>
            <person name="Andreopoulos B."/>
            <person name="Baker S."/>
            <person name="Barry K."/>
            <person name="Bills G."/>
            <person name="Bluhm B."/>
            <person name="Cannon C."/>
            <person name="Castanera R."/>
            <person name="Culley D."/>
            <person name="Daum C."/>
            <person name="Ezra D."/>
            <person name="Gonzalez J."/>
            <person name="Henrissat B."/>
            <person name="Kuo A."/>
            <person name="Liang C."/>
            <person name="Lipzen A."/>
            <person name="Lutzoni F."/>
            <person name="Magnuson J."/>
            <person name="Mondo S."/>
            <person name="Nolan M."/>
            <person name="Ohm R."/>
            <person name="Pangilinan J."/>
            <person name="Park H.-J."/>
            <person name="Ramirez L."/>
            <person name="Alfaro M."/>
            <person name="Sun H."/>
            <person name="Tritt A."/>
            <person name="Yoshinaga Y."/>
            <person name="Zwiers L.-H."/>
            <person name="Turgeon B."/>
            <person name="Goodwin S."/>
            <person name="Spatafora J."/>
            <person name="Crous P."/>
            <person name="Grigoriev I."/>
        </authorList>
    </citation>
    <scope>NUCLEOTIDE SEQUENCE</scope>
    <source>
        <strain evidence="9">CBS 690.94</strain>
    </source>
</reference>
<evidence type="ECO:0000313" key="10">
    <source>
        <dbReference type="Proteomes" id="UP000799764"/>
    </source>
</evidence>
<evidence type="ECO:0000256" key="6">
    <source>
        <dbReference type="ARBA" id="ARBA00022837"/>
    </source>
</evidence>
<keyword evidence="2" id="KW-0719">Serine esterase</keyword>
<dbReference type="AlphaFoldDB" id="A0A9P4P7R4"/>
<evidence type="ECO:0000256" key="7">
    <source>
        <dbReference type="ARBA" id="ARBA00023157"/>
    </source>
</evidence>
<feature type="signal peptide" evidence="8">
    <location>
        <begin position="1"/>
        <end position="18"/>
    </location>
</feature>
<dbReference type="InterPro" id="IPR029058">
    <property type="entry name" value="AB_hydrolase_fold"/>
</dbReference>
<evidence type="ECO:0000256" key="1">
    <source>
        <dbReference type="ARBA" id="ARBA00006249"/>
    </source>
</evidence>
<evidence type="ECO:0000256" key="2">
    <source>
        <dbReference type="ARBA" id="ARBA00022487"/>
    </source>
</evidence>
<dbReference type="Pfam" id="PF07519">
    <property type="entry name" value="Tannase"/>
    <property type="match status" value="1"/>
</dbReference>
<dbReference type="GO" id="GO:0046872">
    <property type="term" value="F:metal ion binding"/>
    <property type="evidence" value="ECO:0007669"/>
    <property type="project" value="UniProtKB-KW"/>
</dbReference>
<organism evidence="9 10">
    <name type="scientific">Karstenula rhodostoma CBS 690.94</name>
    <dbReference type="NCBI Taxonomy" id="1392251"/>
    <lineage>
        <taxon>Eukaryota</taxon>
        <taxon>Fungi</taxon>
        <taxon>Dikarya</taxon>
        <taxon>Ascomycota</taxon>
        <taxon>Pezizomycotina</taxon>
        <taxon>Dothideomycetes</taxon>
        <taxon>Pleosporomycetidae</taxon>
        <taxon>Pleosporales</taxon>
        <taxon>Massarineae</taxon>
        <taxon>Didymosphaeriaceae</taxon>
        <taxon>Karstenula</taxon>
    </lineage>
</organism>
<evidence type="ECO:0000256" key="8">
    <source>
        <dbReference type="RuleBase" id="RU361238"/>
    </source>
</evidence>
<protein>
    <recommendedName>
        <fullName evidence="8">Carboxylic ester hydrolase</fullName>
        <ecNumber evidence="8">3.1.1.-</ecNumber>
    </recommendedName>
</protein>
<keyword evidence="10" id="KW-1185">Reference proteome</keyword>
<accession>A0A9P4P7R4</accession>
<dbReference type="PANTHER" id="PTHR33938">
    <property type="entry name" value="FERULOYL ESTERASE B-RELATED"/>
    <property type="match status" value="1"/>
</dbReference>
<dbReference type="SUPFAM" id="SSF53474">
    <property type="entry name" value="alpha/beta-Hydrolases"/>
    <property type="match status" value="1"/>
</dbReference>
<dbReference type="Gene3D" id="3.40.50.1820">
    <property type="entry name" value="alpha/beta hydrolase"/>
    <property type="match status" value="1"/>
</dbReference>
<dbReference type="InterPro" id="IPR011118">
    <property type="entry name" value="Tannase/feruloyl_esterase"/>
</dbReference>
<evidence type="ECO:0000313" key="9">
    <source>
        <dbReference type="EMBL" id="KAF2438089.1"/>
    </source>
</evidence>
<comment type="similarity">
    <text evidence="1 8">Belongs to the tannase family.</text>
</comment>
<keyword evidence="6" id="KW-0106">Calcium</keyword>
<keyword evidence="4 8" id="KW-0732">Signal</keyword>
<evidence type="ECO:0000256" key="3">
    <source>
        <dbReference type="ARBA" id="ARBA00022723"/>
    </source>
</evidence>
<keyword evidence="5 8" id="KW-0378">Hydrolase</keyword>
<sequence length="578" mass="63234">MLSKKALAWLVALPAVKGQDQLEPENVPSFVPVCETVTFSPPSLGVGVTIRSIGAEIQRNYTTHGGEHGISDIDGLNFCQVKVHLNHKGSDDDVLVEVWLPLSRDDWNDRFQGTGGAGMSTGMLGAALGPAVKGGYAASSTDGGHPIQETDDTTWVLKEDGTIDWNLLTNFATRSLVESVVVGKSMTEQFYNEKPKYSYWNGCSQGGRQGYMLAQQYPHLLDGILANAPAISLTHLAMADFWPQLVMKEEGLWMSSCEFNYFRQKAMESCDMIDGVSDGVISEPDLCDFDPLHLIGQVFYCGDKPVEVSRAMANIVRRIQEGPRTPVKTSLWYGLKHGTSFDVLASTTITNEGLRTPNPFPISTGFIQSFLLKDVSFNATRLNYADYTALWAQGNSEFGWLLDADKPDLASLQASGTKLLTWHGISDPVIPYQSTVQYRKRVELLMGGANEVDKFYRLFLAPGAEHCAGGNGPVPTDPLAALIEWVEDGKPPETLEAETTTYEGDRVTRELCAWPGIARYMGIADPKRASSWSCHGGTERPEEDVAEDEDNIRSGRAGQILDGLKDRLEGLGMGFTIG</sequence>
<keyword evidence="3" id="KW-0479">Metal-binding</keyword>
<comment type="caution">
    <text evidence="9">The sequence shown here is derived from an EMBL/GenBank/DDBJ whole genome shotgun (WGS) entry which is preliminary data.</text>
</comment>